<protein>
    <submittedName>
        <fullName evidence="1">Uncharacterized protein</fullName>
    </submittedName>
</protein>
<comment type="caution">
    <text evidence="1">The sequence shown here is derived from an EMBL/GenBank/DDBJ whole genome shotgun (WGS) entry which is preliminary data.</text>
</comment>
<keyword evidence="2" id="KW-1185">Reference proteome</keyword>
<reference evidence="1" key="1">
    <citation type="submission" date="2020-07" db="EMBL/GenBank/DDBJ databases">
        <authorList>
            <person name="Nazaruddin N."/>
        </authorList>
    </citation>
    <scope>NUCLEOTIDE SEQUENCE</scope>
</reference>
<evidence type="ECO:0000313" key="1">
    <source>
        <dbReference type="EMBL" id="CAD1473085.1"/>
    </source>
</evidence>
<proteinExistence type="predicted"/>
<sequence>AGYRARDNAYTLGHGRFNFIQRAIPQIPPRNPAKTNFRAVLARSAAFIAGHRQLPIHHFFLYTDKNILSLSHSCFH</sequence>
<gene>
    <name evidence="1" type="ORF">MHI_LOCUS352206</name>
</gene>
<dbReference type="EMBL" id="CAJDYZ010006141">
    <property type="protein sequence ID" value="CAD1473085.1"/>
    <property type="molecule type" value="Genomic_DNA"/>
</dbReference>
<dbReference type="Proteomes" id="UP000752696">
    <property type="component" value="Unassembled WGS sequence"/>
</dbReference>
<evidence type="ECO:0000313" key="2">
    <source>
        <dbReference type="Proteomes" id="UP000752696"/>
    </source>
</evidence>
<dbReference type="AlphaFoldDB" id="A0A6V7H223"/>
<name>A0A6V7H223_9HYME</name>
<feature type="non-terminal residue" evidence="1">
    <location>
        <position position="1"/>
    </location>
</feature>
<feature type="non-terminal residue" evidence="1">
    <location>
        <position position="76"/>
    </location>
</feature>
<accession>A0A6V7H223</accession>
<organism evidence="1 2">
    <name type="scientific">Heterotrigona itama</name>
    <dbReference type="NCBI Taxonomy" id="395501"/>
    <lineage>
        <taxon>Eukaryota</taxon>
        <taxon>Metazoa</taxon>
        <taxon>Ecdysozoa</taxon>
        <taxon>Arthropoda</taxon>
        <taxon>Hexapoda</taxon>
        <taxon>Insecta</taxon>
        <taxon>Pterygota</taxon>
        <taxon>Neoptera</taxon>
        <taxon>Endopterygota</taxon>
        <taxon>Hymenoptera</taxon>
        <taxon>Apocrita</taxon>
        <taxon>Aculeata</taxon>
        <taxon>Apoidea</taxon>
        <taxon>Anthophila</taxon>
        <taxon>Apidae</taxon>
        <taxon>Heterotrigona</taxon>
    </lineage>
</organism>